<dbReference type="Proteomes" id="UP001489004">
    <property type="component" value="Unassembled WGS sequence"/>
</dbReference>
<keyword evidence="13" id="KW-1185">Reference proteome</keyword>
<dbReference type="SUPFAM" id="SSF57850">
    <property type="entry name" value="RING/U-box"/>
    <property type="match status" value="1"/>
</dbReference>
<evidence type="ECO:0000256" key="1">
    <source>
        <dbReference type="ARBA" id="ARBA00004141"/>
    </source>
</evidence>
<dbReference type="EMBL" id="JALJOR010000010">
    <property type="protein sequence ID" value="KAK9810330.1"/>
    <property type="molecule type" value="Genomic_DNA"/>
</dbReference>
<dbReference type="AlphaFoldDB" id="A0AAW1PKI3"/>
<organism evidence="12 13">
    <name type="scientific">[Myrmecia] bisecta</name>
    <dbReference type="NCBI Taxonomy" id="41462"/>
    <lineage>
        <taxon>Eukaryota</taxon>
        <taxon>Viridiplantae</taxon>
        <taxon>Chlorophyta</taxon>
        <taxon>core chlorophytes</taxon>
        <taxon>Trebouxiophyceae</taxon>
        <taxon>Trebouxiales</taxon>
        <taxon>Trebouxiaceae</taxon>
        <taxon>Myrmecia</taxon>
    </lineage>
</organism>
<evidence type="ECO:0000256" key="7">
    <source>
        <dbReference type="ARBA" id="ARBA00022989"/>
    </source>
</evidence>
<evidence type="ECO:0000313" key="13">
    <source>
        <dbReference type="Proteomes" id="UP001489004"/>
    </source>
</evidence>
<accession>A0AAW1PKI3</accession>
<dbReference type="InterPro" id="IPR017907">
    <property type="entry name" value="Znf_RING_CS"/>
</dbReference>
<name>A0AAW1PKI3_9CHLO</name>
<evidence type="ECO:0000259" key="11">
    <source>
        <dbReference type="PROSITE" id="PS50089"/>
    </source>
</evidence>
<dbReference type="InterPro" id="IPR013083">
    <property type="entry name" value="Znf_RING/FYVE/PHD"/>
</dbReference>
<dbReference type="Gene3D" id="3.30.40.10">
    <property type="entry name" value="Zinc/RING finger domain, C3HC4 (zinc finger)"/>
    <property type="match status" value="1"/>
</dbReference>
<evidence type="ECO:0000256" key="2">
    <source>
        <dbReference type="ARBA" id="ARBA00022692"/>
    </source>
</evidence>
<protein>
    <recommendedName>
        <fullName evidence="11">RING-type domain-containing protein</fullName>
    </recommendedName>
</protein>
<feature type="transmembrane region" description="Helical" evidence="10">
    <location>
        <begin position="40"/>
        <end position="69"/>
    </location>
</feature>
<evidence type="ECO:0000256" key="5">
    <source>
        <dbReference type="ARBA" id="ARBA00022786"/>
    </source>
</evidence>
<evidence type="ECO:0000256" key="9">
    <source>
        <dbReference type="PROSITE-ProRule" id="PRU00175"/>
    </source>
</evidence>
<feature type="transmembrane region" description="Helical" evidence="10">
    <location>
        <begin position="81"/>
        <end position="106"/>
    </location>
</feature>
<comment type="caution">
    <text evidence="12">The sequence shown here is derived from an EMBL/GenBank/DDBJ whole genome shotgun (WGS) entry which is preliminary data.</text>
</comment>
<dbReference type="PROSITE" id="PS00518">
    <property type="entry name" value="ZF_RING_1"/>
    <property type="match status" value="1"/>
</dbReference>
<evidence type="ECO:0000256" key="3">
    <source>
        <dbReference type="ARBA" id="ARBA00022723"/>
    </source>
</evidence>
<keyword evidence="3" id="KW-0479">Metal-binding</keyword>
<reference evidence="12 13" key="1">
    <citation type="journal article" date="2024" name="Nat. Commun.">
        <title>Phylogenomics reveals the evolutionary origins of lichenization in chlorophyte algae.</title>
        <authorList>
            <person name="Puginier C."/>
            <person name="Libourel C."/>
            <person name="Otte J."/>
            <person name="Skaloud P."/>
            <person name="Haon M."/>
            <person name="Grisel S."/>
            <person name="Petersen M."/>
            <person name="Berrin J.G."/>
            <person name="Delaux P.M."/>
            <person name="Dal Grande F."/>
            <person name="Keller J."/>
        </authorList>
    </citation>
    <scope>NUCLEOTIDE SEQUENCE [LARGE SCALE GENOMIC DNA]</scope>
    <source>
        <strain evidence="12 13">SAG 2043</strain>
    </source>
</reference>
<evidence type="ECO:0000256" key="8">
    <source>
        <dbReference type="ARBA" id="ARBA00023136"/>
    </source>
</evidence>
<keyword evidence="5" id="KW-0833">Ubl conjugation pathway</keyword>
<keyword evidence="7 10" id="KW-1133">Transmembrane helix</keyword>
<dbReference type="GO" id="GO:1904294">
    <property type="term" value="P:positive regulation of ERAD pathway"/>
    <property type="evidence" value="ECO:0007669"/>
    <property type="project" value="InterPro"/>
</dbReference>
<dbReference type="InterPro" id="IPR001841">
    <property type="entry name" value="Znf_RING"/>
</dbReference>
<proteinExistence type="predicted"/>
<evidence type="ECO:0000313" key="12">
    <source>
        <dbReference type="EMBL" id="KAK9810330.1"/>
    </source>
</evidence>
<keyword evidence="2 10" id="KW-0812">Transmembrane</keyword>
<comment type="subcellular location">
    <subcellularLocation>
        <location evidence="1">Membrane</location>
        <topology evidence="1">Multi-pass membrane protein</topology>
    </subcellularLocation>
</comment>
<evidence type="ECO:0000256" key="4">
    <source>
        <dbReference type="ARBA" id="ARBA00022771"/>
    </source>
</evidence>
<evidence type="ECO:0000256" key="6">
    <source>
        <dbReference type="ARBA" id="ARBA00022833"/>
    </source>
</evidence>
<evidence type="ECO:0000256" key="10">
    <source>
        <dbReference type="SAM" id="Phobius"/>
    </source>
</evidence>
<dbReference type="InterPro" id="IPR044235">
    <property type="entry name" value="RNFT1/2"/>
</dbReference>
<feature type="domain" description="RING-type" evidence="11">
    <location>
        <begin position="254"/>
        <end position="294"/>
    </location>
</feature>
<dbReference type="GO" id="GO:0016020">
    <property type="term" value="C:membrane"/>
    <property type="evidence" value="ECO:0007669"/>
    <property type="project" value="UniProtKB-SubCell"/>
</dbReference>
<dbReference type="GO" id="GO:0008270">
    <property type="term" value="F:zinc ion binding"/>
    <property type="evidence" value="ECO:0007669"/>
    <property type="project" value="UniProtKB-KW"/>
</dbReference>
<gene>
    <name evidence="12" type="ORF">WJX72_008829</name>
</gene>
<keyword evidence="4 9" id="KW-0863">Zinc-finger</keyword>
<dbReference type="PROSITE" id="PS50089">
    <property type="entry name" value="ZF_RING_2"/>
    <property type="match status" value="1"/>
</dbReference>
<dbReference type="SMART" id="SM00184">
    <property type="entry name" value="RING"/>
    <property type="match status" value="1"/>
</dbReference>
<dbReference type="PANTHER" id="PTHR15860:SF0">
    <property type="entry name" value="LP20373P"/>
    <property type="match status" value="1"/>
</dbReference>
<sequence>MCAKLAKFFEKGPKPSDRLNSPTGLDLQAVAAWVEKASPFLGLLAVVQIISHFKGLACIAWLTVVLVAANKEVRKQAALEAVRQVVVLVGIAAGLLLHVCLSFALFQRDKHWLNFVLLPANARAKVSDVVFEVIFMDLLARLVGMAVKTGALLALDASTDAALRQRSRVLTCLEHSLLLYRSLLPLPVWYDYFDGLRFGSILSTAFAGAYMLLKSSHIIERLQLVWAAGRAMMLREAAYGTMASAEEVMESGPCAICQEAMQEPTRLHCGHIFCEGCINEWFERDSGTTCPMCRAVVKPAGLQCHGDASTSLLPVVF</sequence>
<dbReference type="Pfam" id="PF13639">
    <property type="entry name" value="zf-RING_2"/>
    <property type="match status" value="1"/>
</dbReference>
<keyword evidence="6" id="KW-0862">Zinc</keyword>
<dbReference type="PANTHER" id="PTHR15860">
    <property type="entry name" value="UNCHARACTERIZED RING FINGER-CONTAINING PROTEIN"/>
    <property type="match status" value="1"/>
</dbReference>
<dbReference type="GO" id="GO:0061630">
    <property type="term" value="F:ubiquitin protein ligase activity"/>
    <property type="evidence" value="ECO:0007669"/>
    <property type="project" value="InterPro"/>
</dbReference>
<keyword evidence="8 10" id="KW-0472">Membrane</keyword>